<protein>
    <submittedName>
        <fullName evidence="2">Uncharacterized protein</fullName>
    </submittedName>
</protein>
<evidence type="ECO:0000313" key="3">
    <source>
        <dbReference type="Proteomes" id="UP001271007"/>
    </source>
</evidence>
<proteinExistence type="predicted"/>
<evidence type="ECO:0000256" key="1">
    <source>
        <dbReference type="SAM" id="MobiDB-lite"/>
    </source>
</evidence>
<name>A0AAJ0GAF5_9PEZI</name>
<sequence>MSVLDLGHLDLESAACGLHLRLHSAAQLAPSGKDDLDQLRTRLTAYKLSLQKDKIPFISTGDRLILTIQLQLDSEVARRAPAQEVVHLLSLQLREAEVDIIPRSRSLWKLLDFSTPCVTTSECQQDHYHIRLVLRHADELPPKPKPKLHKLDTDVPSRDVRPPQGVPHARLNDVQLDLTVTPFSPKPAKPEQLKITSRLEHTPSTDVNFDGLDDDLLLDEAGSVPVDDLMLDEVVEDAHHGPAYLAFDDHPLVTDVQSDEFILHKEAISYMEANLQHGSVPGFSEDTHNLKDTIEYSAHTITELIMLGIDAAIARPPRKRRKDIVAERGHIHTLASIAPSVWLPGYLGSVATRSVFLPTLCHALSNLISATDRGSLSRTAAKIVDDYSSAGSKDQQHFADTIDQGRVSSSMHHRLWNIVQARAHDSCTKRLSKLLLMPTTSTPTRFTSSADMLQPSDEDEMLHGSRLDEESSWLVPNEDDEESKVHDLLDLEDSDLAMFQEDSDIFDMQEYEDAYAAEYADEECWSTNIEFSQDSASETIWQSEETQTAASVAIQEVMYDDDMQSVCSSVEMLALPDYDKVEDDGDGYYWQGMSQMLCI</sequence>
<reference evidence="2" key="1">
    <citation type="submission" date="2023-04" db="EMBL/GenBank/DDBJ databases">
        <title>Black Yeasts Isolated from many extreme environments.</title>
        <authorList>
            <person name="Coleine C."/>
            <person name="Stajich J.E."/>
            <person name="Selbmann L."/>
        </authorList>
    </citation>
    <scope>NUCLEOTIDE SEQUENCE</scope>
    <source>
        <strain evidence="2">CCFEE 5312</strain>
    </source>
</reference>
<dbReference type="EMBL" id="JAWDJX010000032">
    <property type="protein sequence ID" value="KAK3050402.1"/>
    <property type="molecule type" value="Genomic_DNA"/>
</dbReference>
<dbReference type="AlphaFoldDB" id="A0AAJ0GAF5"/>
<gene>
    <name evidence="2" type="ORF">LTR09_008313</name>
</gene>
<feature type="region of interest" description="Disordered" evidence="1">
    <location>
        <begin position="141"/>
        <end position="168"/>
    </location>
</feature>
<organism evidence="2 3">
    <name type="scientific">Extremus antarcticus</name>
    <dbReference type="NCBI Taxonomy" id="702011"/>
    <lineage>
        <taxon>Eukaryota</taxon>
        <taxon>Fungi</taxon>
        <taxon>Dikarya</taxon>
        <taxon>Ascomycota</taxon>
        <taxon>Pezizomycotina</taxon>
        <taxon>Dothideomycetes</taxon>
        <taxon>Dothideomycetidae</taxon>
        <taxon>Mycosphaerellales</taxon>
        <taxon>Extremaceae</taxon>
        <taxon>Extremus</taxon>
    </lineage>
</organism>
<keyword evidence="3" id="KW-1185">Reference proteome</keyword>
<accession>A0AAJ0GAF5</accession>
<comment type="caution">
    <text evidence="2">The sequence shown here is derived from an EMBL/GenBank/DDBJ whole genome shotgun (WGS) entry which is preliminary data.</text>
</comment>
<feature type="compositionally biased region" description="Basic and acidic residues" evidence="1">
    <location>
        <begin position="149"/>
        <end position="161"/>
    </location>
</feature>
<dbReference type="Proteomes" id="UP001271007">
    <property type="component" value="Unassembled WGS sequence"/>
</dbReference>
<evidence type="ECO:0000313" key="2">
    <source>
        <dbReference type="EMBL" id="KAK3050402.1"/>
    </source>
</evidence>